<dbReference type="InterPro" id="IPR000531">
    <property type="entry name" value="Beta-barrel_TonB"/>
</dbReference>
<evidence type="ECO:0000256" key="7">
    <source>
        <dbReference type="ARBA" id="ARBA00023237"/>
    </source>
</evidence>
<organism evidence="10 11">
    <name type="scientific">Segatella copri</name>
    <dbReference type="NCBI Taxonomy" id="165179"/>
    <lineage>
        <taxon>Bacteria</taxon>
        <taxon>Pseudomonadati</taxon>
        <taxon>Bacteroidota</taxon>
        <taxon>Bacteroidia</taxon>
        <taxon>Bacteroidales</taxon>
        <taxon>Prevotellaceae</taxon>
        <taxon>Segatella</taxon>
    </lineage>
</organism>
<dbReference type="InterPro" id="IPR037066">
    <property type="entry name" value="Plug_dom_sf"/>
</dbReference>
<keyword evidence="2 8" id="KW-0813">Transport</keyword>
<dbReference type="SUPFAM" id="SSF49464">
    <property type="entry name" value="Carboxypeptidase regulatory domain-like"/>
    <property type="match status" value="1"/>
</dbReference>
<evidence type="ECO:0000256" key="1">
    <source>
        <dbReference type="ARBA" id="ARBA00004571"/>
    </source>
</evidence>
<keyword evidence="4 8" id="KW-0812">Transmembrane</keyword>
<dbReference type="SUPFAM" id="SSF56935">
    <property type="entry name" value="Porins"/>
    <property type="match status" value="1"/>
</dbReference>
<keyword evidence="7 8" id="KW-0998">Cell outer membrane</keyword>
<keyword evidence="5 9" id="KW-0798">TonB box</keyword>
<dbReference type="Gene3D" id="2.170.130.10">
    <property type="entry name" value="TonB-dependent receptor, plug domain"/>
    <property type="match status" value="1"/>
</dbReference>
<evidence type="ECO:0000256" key="3">
    <source>
        <dbReference type="ARBA" id="ARBA00022452"/>
    </source>
</evidence>
<dbReference type="InterPro" id="IPR036942">
    <property type="entry name" value="Beta-barrel_TonB_sf"/>
</dbReference>
<evidence type="ECO:0000256" key="4">
    <source>
        <dbReference type="ARBA" id="ARBA00022692"/>
    </source>
</evidence>
<comment type="similarity">
    <text evidence="8 9">Belongs to the TonB-dependent receptor family.</text>
</comment>
<evidence type="ECO:0000256" key="5">
    <source>
        <dbReference type="ARBA" id="ARBA00023077"/>
    </source>
</evidence>
<evidence type="ECO:0000256" key="2">
    <source>
        <dbReference type="ARBA" id="ARBA00022448"/>
    </source>
</evidence>
<keyword evidence="3 8" id="KW-1134">Transmembrane beta strand</keyword>
<accession>A0A646HI99</accession>
<sequence>MKTKSLLLATALLMSTSALAQKTQNTFKGVVLDDLGEPVIGATVQVKGVKGTGAITDLDGNFVIDADANQTLVITYIGYKDAEIRPSANMKITLKQDDKALDEVVVVGYGVQKKSVVTAAIAKVSTEDLAGKSPVRVDNALKGLAAGVNVTSSSGQPGASPKVRIRGTGTINNSDPLYIVDGMPIEGGLDYLNPSDIESIEVLKDAASGAIYGARAANGVVLVTTKKGKMGKAQINYNFSYGWQSAWKKRDVTSATDYAILQNERAVNGGQAPVFADPYALTDSNGKAINGFGTDWQNLVFNDNAPVQNHEVSISGASEKINYYLSMGYYKQEGIVGGNYGQSNYERLSLRSNNIYNVMDASKERNFLNKLDVTVNMAYTRVKSTGISTNSEFGSVLGSALYMAPTLAPTVTDGNVAKSYYDKLEDPNVYDSEGKVIGTRDFYEIPRDANGNYYTIPGMAGTYQEMNNPLAMMSIPAAKNWSHKFVPKFSIDLQLWDNLKYHFTYSADLSFWGTDSYVASKYYLSGNNKQTHTSASKSSSKGINWQVENTLTYDKTIGKHSFAVVLGQSAMKNKSDYLGGSRWNLVNVNKPSIDYATGNYVQTIVTDKEGKIISVGTPTIQHSVYGGNNVVHTISSLFGRISYNYDEKYMFQATVRRDGSSRFGTNNKYGTFPSASVGWNIMNEKFMESTRDWLSNLKFRASWGKNGNDNIGDFRYTVLTSMGNNVLFGKNATKFNGSKANATANPDLKWEESEQTDIGFDFGFFGSALTFSADYYVKKTNGMLITMPIPSYVGETKPIGNVGDMKNSGLEFELGYKWHISDARFNAKANVSYLHNELTNLGNDTGYIDLDTFQGLSGGGTRGSNGQPFPYFYGYKTAGVFQNMDEVKAYVNKDGNMIMPDAQPGDVRFVDVNGDGKISADDRTNIGNGTPKWTFGFNLGAEWKGFDFNLFLQGVTGNKVFDATYRTDVYSGNFPSWMLSRWTGEGTSNKYPILKAGDATNWQVSDLYICDGSYLRVKNISLGYTLPKNLTQKLSISCLRFYVMAENLITWTKYWGFDPEISSGGTSLGVDRGIYPQARTYTIGFNLSF</sequence>
<evidence type="ECO:0000313" key="10">
    <source>
        <dbReference type="EMBL" id="MQN90832.1"/>
    </source>
</evidence>
<reference evidence="11" key="1">
    <citation type="submission" date="2019-09" db="EMBL/GenBank/DDBJ databases">
        <title>Distinct polysaccharide growth profiles of human intestinal Prevotella copri isolates.</title>
        <authorList>
            <person name="Fehlner-Peach H."/>
            <person name="Magnabosco C."/>
            <person name="Raghavan V."/>
            <person name="Scher J.U."/>
            <person name="Tett A."/>
            <person name="Cox L.M."/>
            <person name="Gottsegen C."/>
            <person name="Watters A."/>
            <person name="Wiltshire- Gordon J.D."/>
            <person name="Segata N."/>
            <person name="Bonneau R."/>
            <person name="Littman D.R."/>
        </authorList>
    </citation>
    <scope>NUCLEOTIDE SEQUENCE [LARGE SCALE GENOMIC DNA]</scope>
    <source>
        <strain evidence="11">iP54</strain>
    </source>
</reference>
<dbReference type="Pfam" id="PF00593">
    <property type="entry name" value="TonB_dep_Rec_b-barrel"/>
    <property type="match status" value="1"/>
</dbReference>
<keyword evidence="6 8" id="KW-0472">Membrane</keyword>
<evidence type="ECO:0000256" key="6">
    <source>
        <dbReference type="ARBA" id="ARBA00023136"/>
    </source>
</evidence>
<dbReference type="Proteomes" id="UP000420635">
    <property type="component" value="Unassembled WGS sequence"/>
</dbReference>
<evidence type="ECO:0000313" key="11">
    <source>
        <dbReference type="Proteomes" id="UP000420635"/>
    </source>
</evidence>
<dbReference type="InterPro" id="IPR023996">
    <property type="entry name" value="TonB-dep_OMP_SusC/RagA"/>
</dbReference>
<dbReference type="PROSITE" id="PS52016">
    <property type="entry name" value="TONB_DEPENDENT_REC_3"/>
    <property type="match status" value="1"/>
</dbReference>
<proteinExistence type="inferred from homology"/>
<dbReference type="InterPro" id="IPR012910">
    <property type="entry name" value="Plug_dom"/>
</dbReference>
<keyword evidence="10" id="KW-0675">Receptor</keyword>
<comment type="subcellular location">
    <subcellularLocation>
        <location evidence="1 8">Cell outer membrane</location>
        <topology evidence="1 8">Multi-pass membrane protein</topology>
    </subcellularLocation>
</comment>
<evidence type="ECO:0000256" key="8">
    <source>
        <dbReference type="PROSITE-ProRule" id="PRU01360"/>
    </source>
</evidence>
<gene>
    <name evidence="10" type="ORF">F7D59_13500</name>
</gene>
<evidence type="ECO:0000256" key="9">
    <source>
        <dbReference type="RuleBase" id="RU003357"/>
    </source>
</evidence>
<dbReference type="AlphaFoldDB" id="A0A646HI99"/>
<dbReference type="NCBIfam" id="TIGR04057">
    <property type="entry name" value="SusC_RagA_signa"/>
    <property type="match status" value="1"/>
</dbReference>
<dbReference type="Pfam" id="PF13715">
    <property type="entry name" value="CarbopepD_reg_2"/>
    <property type="match status" value="1"/>
</dbReference>
<dbReference type="InterPro" id="IPR008969">
    <property type="entry name" value="CarboxyPept-like_regulatory"/>
</dbReference>
<name>A0A646HI99_9BACT</name>
<dbReference type="RefSeq" id="WP_153112738.1">
    <property type="nucleotide sequence ID" value="NZ_VZAS01000033.1"/>
</dbReference>
<dbReference type="InterPro" id="IPR039426">
    <property type="entry name" value="TonB-dep_rcpt-like"/>
</dbReference>
<dbReference type="InterPro" id="IPR023997">
    <property type="entry name" value="TonB-dep_OMP_SusC/RagA_CS"/>
</dbReference>
<dbReference type="Gene3D" id="2.40.170.20">
    <property type="entry name" value="TonB-dependent receptor, beta-barrel domain"/>
    <property type="match status" value="1"/>
</dbReference>
<dbReference type="Gene3D" id="2.60.40.1120">
    <property type="entry name" value="Carboxypeptidase-like, regulatory domain"/>
    <property type="match status" value="1"/>
</dbReference>
<protein>
    <submittedName>
        <fullName evidence="10">TonB-dependent receptor</fullName>
    </submittedName>
</protein>
<comment type="caution">
    <text evidence="10">The sequence shown here is derived from an EMBL/GenBank/DDBJ whole genome shotgun (WGS) entry which is preliminary data.</text>
</comment>
<dbReference type="EMBL" id="VZBQ01000138">
    <property type="protein sequence ID" value="MQN90832.1"/>
    <property type="molecule type" value="Genomic_DNA"/>
</dbReference>
<dbReference type="GO" id="GO:0009279">
    <property type="term" value="C:cell outer membrane"/>
    <property type="evidence" value="ECO:0007669"/>
    <property type="project" value="UniProtKB-SubCell"/>
</dbReference>
<dbReference type="NCBIfam" id="TIGR04056">
    <property type="entry name" value="OMP_RagA_SusC"/>
    <property type="match status" value="1"/>
</dbReference>
<dbReference type="Pfam" id="PF07715">
    <property type="entry name" value="Plug"/>
    <property type="match status" value="1"/>
</dbReference>